<protein>
    <submittedName>
        <fullName evidence="1">Uncharacterized protein</fullName>
    </submittedName>
</protein>
<evidence type="ECO:0000313" key="1">
    <source>
        <dbReference type="EMBL" id="CAK8162422.1"/>
    </source>
</evidence>
<proteinExistence type="predicted"/>
<name>A0ABM9N772_9RICK</name>
<evidence type="ECO:0000313" key="2">
    <source>
        <dbReference type="Proteomes" id="UP001314181"/>
    </source>
</evidence>
<keyword evidence="2" id="KW-1185">Reference proteome</keyword>
<dbReference type="Proteomes" id="UP001314181">
    <property type="component" value="Unassembled WGS sequence"/>
</dbReference>
<gene>
    <name evidence="1" type="ORF">CAXC1_150016</name>
</gene>
<reference evidence="1 2" key="1">
    <citation type="submission" date="2024-01" db="EMBL/GenBank/DDBJ databases">
        <authorList>
            <person name="Kunselman E."/>
        </authorList>
    </citation>
    <scope>NUCLEOTIDE SEQUENCE [LARGE SCALE GENOMIC DNA]</scope>
    <source>
        <strain evidence="1">2 abalone samples</strain>
    </source>
</reference>
<sequence length="48" mass="5485">MNLKNFLKNLLTILIILLVKKGIKGIRYARLFKNGEITALSQQVSKKI</sequence>
<dbReference type="EMBL" id="CAWVOK010000006">
    <property type="protein sequence ID" value="CAK8162422.1"/>
    <property type="molecule type" value="Genomic_DNA"/>
</dbReference>
<accession>A0ABM9N772</accession>
<comment type="caution">
    <text evidence="1">The sequence shown here is derived from an EMBL/GenBank/DDBJ whole genome shotgun (WGS) entry which is preliminary data.</text>
</comment>
<organism evidence="1 2">
    <name type="scientific">Candidatus Xenohaliotis californiensis</name>
    <dbReference type="NCBI Taxonomy" id="84677"/>
    <lineage>
        <taxon>Bacteria</taxon>
        <taxon>Pseudomonadati</taxon>
        <taxon>Pseudomonadota</taxon>
        <taxon>Alphaproteobacteria</taxon>
        <taxon>Rickettsiales</taxon>
        <taxon>Anaplasmataceae</taxon>
        <taxon>Candidatus Xenohaliotis</taxon>
    </lineage>
</organism>